<keyword evidence="2" id="KW-1185">Reference proteome</keyword>
<name>A0A1H3IB25_9BACI</name>
<gene>
    <name evidence="1" type="ORF">SAMN05421736_101760</name>
</gene>
<reference evidence="2" key="1">
    <citation type="submission" date="2016-10" db="EMBL/GenBank/DDBJ databases">
        <authorList>
            <person name="Varghese N."/>
            <person name="Submissions S."/>
        </authorList>
    </citation>
    <scope>NUCLEOTIDE SEQUENCE [LARGE SCALE GENOMIC DNA]</scope>
    <source>
        <strain evidence="2">SP</strain>
    </source>
</reference>
<protein>
    <submittedName>
        <fullName evidence="1">Fe-S cluster assembly iron-binding protein IscA</fullName>
    </submittedName>
</protein>
<dbReference type="Gene3D" id="2.60.300.12">
    <property type="entry name" value="HesB-like domain"/>
    <property type="match status" value="1"/>
</dbReference>
<proteinExistence type="predicted"/>
<accession>A0A1H3IB25</accession>
<dbReference type="InterPro" id="IPR035903">
    <property type="entry name" value="HesB-like_dom_sf"/>
</dbReference>
<evidence type="ECO:0000313" key="1">
    <source>
        <dbReference type="EMBL" id="SDY24449.1"/>
    </source>
</evidence>
<dbReference type="AlphaFoldDB" id="A0A1H3IB25"/>
<dbReference type="EMBL" id="FNPI01000001">
    <property type="protein sequence ID" value="SDY24449.1"/>
    <property type="molecule type" value="Genomic_DNA"/>
</dbReference>
<dbReference type="Proteomes" id="UP000198935">
    <property type="component" value="Unassembled WGS sequence"/>
</dbReference>
<dbReference type="STRING" id="1503961.SAMN05421736_101760"/>
<organism evidence="1 2">
    <name type="scientific">Evansella caseinilytica</name>
    <dbReference type="NCBI Taxonomy" id="1503961"/>
    <lineage>
        <taxon>Bacteria</taxon>
        <taxon>Bacillati</taxon>
        <taxon>Bacillota</taxon>
        <taxon>Bacilli</taxon>
        <taxon>Bacillales</taxon>
        <taxon>Bacillaceae</taxon>
        <taxon>Evansella</taxon>
    </lineage>
</organism>
<dbReference type="OrthoDB" id="2933758at2"/>
<evidence type="ECO:0000313" key="2">
    <source>
        <dbReference type="Proteomes" id="UP000198935"/>
    </source>
</evidence>
<sequence length="105" mass="11896">MIHFMNEAVDRTKALAVEQGLITNPGIRIRAKQKGFHVKYQLLWEELERTDDIVYDQGGLKIYIDADSALHVKDTVVFLTEQDGKEGLYIMKNTSVCATCSMTCL</sequence>
<dbReference type="SUPFAM" id="SSF89360">
    <property type="entry name" value="HesB-like domain"/>
    <property type="match status" value="1"/>
</dbReference>